<evidence type="ECO:0000313" key="7">
    <source>
        <dbReference type="EMBL" id="TDR76497.1"/>
    </source>
</evidence>
<gene>
    <name evidence="7" type="ORF">DFP86_11180</name>
</gene>
<feature type="transmembrane region" description="Helical" evidence="6">
    <location>
        <begin position="68"/>
        <end position="86"/>
    </location>
</feature>
<keyword evidence="8" id="KW-1185">Reference proteome</keyword>
<dbReference type="InterPro" id="IPR001123">
    <property type="entry name" value="LeuE-type"/>
</dbReference>
<dbReference type="Pfam" id="PF01810">
    <property type="entry name" value="LysE"/>
    <property type="match status" value="1"/>
</dbReference>
<name>A0A4V3DUQ8_9NEIS</name>
<accession>A0A4V3DUQ8</accession>
<evidence type="ECO:0000256" key="1">
    <source>
        <dbReference type="ARBA" id="ARBA00004651"/>
    </source>
</evidence>
<evidence type="ECO:0000256" key="3">
    <source>
        <dbReference type="ARBA" id="ARBA00022692"/>
    </source>
</evidence>
<protein>
    <submittedName>
        <fullName evidence="7">Homoserine/homoserine lactone efflux protein</fullName>
    </submittedName>
</protein>
<keyword evidence="2" id="KW-1003">Cell membrane</keyword>
<reference evidence="7 8" key="1">
    <citation type="submission" date="2019-03" db="EMBL/GenBank/DDBJ databases">
        <title>Genomic Encyclopedia of Type Strains, Phase III (KMG-III): the genomes of soil and plant-associated and newly described type strains.</title>
        <authorList>
            <person name="Whitman W."/>
        </authorList>
    </citation>
    <scope>NUCLEOTIDE SEQUENCE [LARGE SCALE GENOMIC DNA]</scope>
    <source>
        <strain evidence="7 8">CECT 8976</strain>
    </source>
</reference>
<evidence type="ECO:0000256" key="6">
    <source>
        <dbReference type="SAM" id="Phobius"/>
    </source>
</evidence>
<dbReference type="AlphaFoldDB" id="A0A4V3DUQ8"/>
<organism evidence="7 8">
    <name type="scientific">Paludibacterium purpuratum</name>
    <dbReference type="NCBI Taxonomy" id="1144873"/>
    <lineage>
        <taxon>Bacteria</taxon>
        <taxon>Pseudomonadati</taxon>
        <taxon>Pseudomonadota</taxon>
        <taxon>Betaproteobacteria</taxon>
        <taxon>Neisseriales</taxon>
        <taxon>Chromobacteriaceae</taxon>
        <taxon>Paludibacterium</taxon>
    </lineage>
</organism>
<dbReference type="PANTHER" id="PTHR30086:SF20">
    <property type="entry name" value="ARGININE EXPORTER PROTEIN ARGO-RELATED"/>
    <property type="match status" value="1"/>
</dbReference>
<dbReference type="GO" id="GO:0005886">
    <property type="term" value="C:plasma membrane"/>
    <property type="evidence" value="ECO:0007669"/>
    <property type="project" value="UniProtKB-SubCell"/>
</dbReference>
<dbReference type="EMBL" id="SNZP01000011">
    <property type="protein sequence ID" value="TDR76497.1"/>
    <property type="molecule type" value="Genomic_DNA"/>
</dbReference>
<comment type="caution">
    <text evidence="7">The sequence shown here is derived from an EMBL/GenBank/DDBJ whole genome shotgun (WGS) entry which is preliminary data.</text>
</comment>
<evidence type="ECO:0000256" key="2">
    <source>
        <dbReference type="ARBA" id="ARBA00022475"/>
    </source>
</evidence>
<dbReference type="Proteomes" id="UP000295611">
    <property type="component" value="Unassembled WGS sequence"/>
</dbReference>
<feature type="transmembrane region" description="Helical" evidence="6">
    <location>
        <begin position="6"/>
        <end position="26"/>
    </location>
</feature>
<proteinExistence type="predicted"/>
<feature type="transmembrane region" description="Helical" evidence="6">
    <location>
        <begin position="145"/>
        <end position="166"/>
    </location>
</feature>
<evidence type="ECO:0000256" key="4">
    <source>
        <dbReference type="ARBA" id="ARBA00022989"/>
    </source>
</evidence>
<sequence>MDQWLLYCGVVFLVVYCPGPMTMFSLSNGIALPRHVSLAGIAGGTVAYCLQIAVTYFSLGWIAAQSQGLFHAVKLAGAGYFFWMAYRQIASGGFDLSARGVGRPSIPGTFAKGFAIAATNPKSIVFFGALFPQFIRPGAPYSEQFIVLGLSYLAIQFSSGLVYVVFGSKLIDFLQRRTTPKTQSRVMASALALVGLVLLS</sequence>
<dbReference type="RefSeq" id="WP_166642278.1">
    <property type="nucleotide sequence ID" value="NZ_SNZP01000011.1"/>
</dbReference>
<dbReference type="GO" id="GO:0015171">
    <property type="term" value="F:amino acid transmembrane transporter activity"/>
    <property type="evidence" value="ECO:0007669"/>
    <property type="project" value="TreeGrafter"/>
</dbReference>
<keyword evidence="3 6" id="KW-0812">Transmembrane</keyword>
<comment type="subcellular location">
    <subcellularLocation>
        <location evidence="1">Cell membrane</location>
        <topology evidence="1">Multi-pass membrane protein</topology>
    </subcellularLocation>
</comment>
<feature type="transmembrane region" description="Helical" evidence="6">
    <location>
        <begin position="38"/>
        <end position="62"/>
    </location>
</feature>
<keyword evidence="4 6" id="KW-1133">Transmembrane helix</keyword>
<dbReference type="PANTHER" id="PTHR30086">
    <property type="entry name" value="ARGININE EXPORTER PROTEIN ARGO"/>
    <property type="match status" value="1"/>
</dbReference>
<keyword evidence="5 6" id="KW-0472">Membrane</keyword>
<evidence type="ECO:0000313" key="8">
    <source>
        <dbReference type="Proteomes" id="UP000295611"/>
    </source>
</evidence>
<evidence type="ECO:0000256" key="5">
    <source>
        <dbReference type="ARBA" id="ARBA00023136"/>
    </source>
</evidence>